<reference evidence="1 2" key="1">
    <citation type="journal article" date="2013" name="PLoS Genet.">
        <title>The genome and development-dependent transcriptomes of Pyronema confluens: a window into fungal evolution.</title>
        <authorList>
            <person name="Traeger S."/>
            <person name="Altegoer F."/>
            <person name="Freitag M."/>
            <person name="Gabaldon T."/>
            <person name="Kempken F."/>
            <person name="Kumar A."/>
            <person name="Marcet-Houben M."/>
            <person name="Poggeler S."/>
            <person name="Stajich J.E."/>
            <person name="Nowrousian M."/>
        </authorList>
    </citation>
    <scope>NUCLEOTIDE SEQUENCE [LARGE SCALE GENOMIC DNA]</scope>
    <source>
        <strain evidence="2">CBS 100304</strain>
        <tissue evidence="1">Vegetative mycelium</tissue>
    </source>
</reference>
<protein>
    <recommendedName>
        <fullName evidence="3">F-box domain-containing protein</fullName>
    </recommendedName>
</protein>
<sequence length="333" mass="38922">MTTLTDCPDLVLYEIFTHLDGFNSAARLARICRTIFSFWKGWEKCICRRLLQSAPRIVGQTNRRFIYNLGNEVVQLLDAQHERQTGLIHKRKRFAEMVAKRAGDLRTIRLISQQSQEIVKHGKNQDLDNNHYQIQWCVKRNIGRSRRRRLIFNCGRIELPAYEERNNFDEFYPMSIDIERAWKEHGMYIIQKGLYQLWMRSLLPKDPRSPFPSLEQDPAASNEMAHCLLQQRDENQVQLFGVVYLGNLHGYLTSVCGFPNMRRCVDFRALKGVTIRQRTGQALIETASKAACPNRLEGFDVILQPDEVCGESKLDEWEKLDMAFGWAFHPREI</sequence>
<evidence type="ECO:0008006" key="3">
    <source>
        <dbReference type="Google" id="ProtNLM"/>
    </source>
</evidence>
<evidence type="ECO:0000313" key="2">
    <source>
        <dbReference type="Proteomes" id="UP000018144"/>
    </source>
</evidence>
<dbReference type="AlphaFoldDB" id="U4LRA9"/>
<accession>U4LRA9</accession>
<gene>
    <name evidence="1" type="ORF">PCON_11525</name>
</gene>
<dbReference type="EMBL" id="HF935655">
    <property type="protein sequence ID" value="CCX31855.1"/>
    <property type="molecule type" value="Genomic_DNA"/>
</dbReference>
<organism evidence="1 2">
    <name type="scientific">Pyronema omphalodes (strain CBS 100304)</name>
    <name type="common">Pyronema confluens</name>
    <dbReference type="NCBI Taxonomy" id="1076935"/>
    <lineage>
        <taxon>Eukaryota</taxon>
        <taxon>Fungi</taxon>
        <taxon>Dikarya</taxon>
        <taxon>Ascomycota</taxon>
        <taxon>Pezizomycotina</taxon>
        <taxon>Pezizomycetes</taxon>
        <taxon>Pezizales</taxon>
        <taxon>Pyronemataceae</taxon>
        <taxon>Pyronema</taxon>
    </lineage>
</organism>
<proteinExistence type="predicted"/>
<dbReference type="Proteomes" id="UP000018144">
    <property type="component" value="Unassembled WGS sequence"/>
</dbReference>
<name>U4LRA9_PYROM</name>
<evidence type="ECO:0000313" key="1">
    <source>
        <dbReference type="EMBL" id="CCX31855.1"/>
    </source>
</evidence>
<keyword evidence="2" id="KW-1185">Reference proteome</keyword>